<dbReference type="Proteomes" id="UP000654075">
    <property type="component" value="Unassembled WGS sequence"/>
</dbReference>
<comment type="similarity">
    <text evidence="1">Belongs to the ice-binding protein family.</text>
</comment>
<evidence type="ECO:0000313" key="3">
    <source>
        <dbReference type="EMBL" id="CAE8635870.1"/>
    </source>
</evidence>
<evidence type="ECO:0000313" key="4">
    <source>
        <dbReference type="Proteomes" id="UP000654075"/>
    </source>
</evidence>
<dbReference type="Pfam" id="PF11999">
    <property type="entry name" value="Ice_binding"/>
    <property type="match status" value="1"/>
</dbReference>
<dbReference type="EMBL" id="CAJNNV010031364">
    <property type="protein sequence ID" value="CAE8635870.1"/>
    <property type="molecule type" value="Genomic_DNA"/>
</dbReference>
<proteinExistence type="inferred from homology"/>
<accession>A0A813HCW7</accession>
<keyword evidence="2" id="KW-0732">Signal</keyword>
<dbReference type="InterPro" id="IPR021884">
    <property type="entry name" value="Ice-bd_prot"/>
</dbReference>
<organism evidence="3 4">
    <name type="scientific">Polarella glacialis</name>
    <name type="common">Dinoflagellate</name>
    <dbReference type="NCBI Taxonomy" id="89957"/>
    <lineage>
        <taxon>Eukaryota</taxon>
        <taxon>Sar</taxon>
        <taxon>Alveolata</taxon>
        <taxon>Dinophyceae</taxon>
        <taxon>Suessiales</taxon>
        <taxon>Suessiaceae</taxon>
        <taxon>Polarella</taxon>
    </lineage>
</organism>
<evidence type="ECO:0000256" key="1">
    <source>
        <dbReference type="ARBA" id="ARBA00005445"/>
    </source>
</evidence>
<evidence type="ECO:0000256" key="2">
    <source>
        <dbReference type="ARBA" id="ARBA00022729"/>
    </source>
</evidence>
<dbReference type="AlphaFoldDB" id="A0A813HCW7"/>
<dbReference type="OrthoDB" id="10264374at2759"/>
<comment type="caution">
    <text evidence="3">The sequence shown here is derived from an EMBL/GenBank/DDBJ whole genome shotgun (WGS) entry which is preliminary data.</text>
</comment>
<name>A0A813HCW7_POLGL</name>
<keyword evidence="4" id="KW-1185">Reference proteome</keyword>
<gene>
    <name evidence="3" type="ORF">PGLA1383_LOCUS51444</name>
</gene>
<reference evidence="3" key="1">
    <citation type="submission" date="2021-02" db="EMBL/GenBank/DDBJ databases">
        <authorList>
            <person name="Dougan E. K."/>
            <person name="Rhodes N."/>
            <person name="Thang M."/>
            <person name="Chan C."/>
        </authorList>
    </citation>
    <scope>NUCLEOTIDE SEQUENCE</scope>
</reference>
<protein>
    <submittedName>
        <fullName evidence="3">Uncharacterized protein</fullName>
    </submittedName>
</protein>
<sequence length="164" mass="17105">MTTPADLTVTIGDMEVAYTDAAGRTPPDFLNKGTGDLGGKTLGPGLYTFSSSVKIPTDCTISGSSTDTWIFQMSGDLTMAANKRITLDGGALASNIFWQVAGFVEVEVGAHMEGILLVKTAAHFRTGSSLNGRILAQTAVTLQSSTVTQPHLGRILAQTADILA</sequence>